<keyword evidence="6 11" id="KW-0863">Zinc-finger</keyword>
<dbReference type="InterPro" id="IPR047227">
    <property type="entry name" value="MEX3"/>
</dbReference>
<feature type="region of interest" description="Disordered" evidence="12">
    <location>
        <begin position="443"/>
        <end position="473"/>
    </location>
</feature>
<dbReference type="CDD" id="cd22423">
    <property type="entry name" value="KH-I_MEX3_rpt1"/>
    <property type="match status" value="1"/>
</dbReference>
<dbReference type="GO" id="GO:0008270">
    <property type="term" value="F:zinc ion binding"/>
    <property type="evidence" value="ECO:0007669"/>
    <property type="project" value="UniProtKB-KW"/>
</dbReference>
<feature type="compositionally biased region" description="Polar residues" evidence="12">
    <location>
        <begin position="561"/>
        <end position="579"/>
    </location>
</feature>
<evidence type="ECO:0000256" key="3">
    <source>
        <dbReference type="ARBA" id="ARBA00022490"/>
    </source>
</evidence>
<dbReference type="InterPro" id="IPR013083">
    <property type="entry name" value="Znf_RING/FYVE/PHD"/>
</dbReference>
<evidence type="ECO:0000256" key="2">
    <source>
        <dbReference type="ARBA" id="ARBA00004496"/>
    </source>
</evidence>
<keyword evidence="8 10" id="KW-0694">RNA-binding</keyword>
<dbReference type="PANTHER" id="PTHR23285">
    <property type="entry name" value="RING FINGER AND KH DOMAIN CONTAINING PROTEIN 1"/>
    <property type="match status" value="1"/>
</dbReference>
<dbReference type="Gene3D" id="3.30.40.10">
    <property type="entry name" value="Zinc/RING finger domain, C3HC4 (zinc finger)"/>
    <property type="match status" value="1"/>
</dbReference>
<keyword evidence="4" id="KW-0479">Metal-binding</keyword>
<dbReference type="CDD" id="cd22424">
    <property type="entry name" value="KH-I_MEX3_rpt2"/>
    <property type="match status" value="1"/>
</dbReference>
<keyword evidence="15" id="KW-1185">Reference proteome</keyword>
<evidence type="ECO:0000313" key="14">
    <source>
        <dbReference type="Ensembl" id="ENSSAUP00010014725.1"/>
    </source>
</evidence>
<dbReference type="FunFam" id="3.30.1370.10:FF:000012">
    <property type="entry name" value="Mex-3 RNA-binding family member D"/>
    <property type="match status" value="1"/>
</dbReference>
<evidence type="ECO:0000259" key="13">
    <source>
        <dbReference type="PROSITE" id="PS50089"/>
    </source>
</evidence>
<evidence type="ECO:0000256" key="10">
    <source>
        <dbReference type="PROSITE-ProRule" id="PRU00117"/>
    </source>
</evidence>
<feature type="domain" description="RING-type" evidence="13">
    <location>
        <begin position="648"/>
        <end position="687"/>
    </location>
</feature>
<keyword evidence="9" id="KW-0539">Nucleus</keyword>
<reference evidence="14" key="2">
    <citation type="submission" date="2025-08" db="UniProtKB">
        <authorList>
            <consortium name="Ensembl"/>
        </authorList>
    </citation>
    <scope>IDENTIFICATION</scope>
</reference>
<feature type="compositionally biased region" description="Basic residues" evidence="12">
    <location>
        <begin position="50"/>
        <end position="62"/>
    </location>
</feature>
<evidence type="ECO:0000256" key="4">
    <source>
        <dbReference type="ARBA" id="ARBA00022723"/>
    </source>
</evidence>
<reference evidence="14" key="3">
    <citation type="submission" date="2025-09" db="UniProtKB">
        <authorList>
            <consortium name="Ensembl"/>
        </authorList>
    </citation>
    <scope>IDENTIFICATION</scope>
</reference>
<dbReference type="SUPFAM" id="SSF54791">
    <property type="entry name" value="Eukaryotic type KH-domain (KH-domain type I)"/>
    <property type="match status" value="2"/>
</dbReference>
<dbReference type="SMART" id="SM00322">
    <property type="entry name" value="KH"/>
    <property type="match status" value="2"/>
</dbReference>
<dbReference type="AlphaFoldDB" id="A0A671UQ58"/>
<dbReference type="Pfam" id="PF13920">
    <property type="entry name" value="zf-C3HC4_3"/>
    <property type="match status" value="1"/>
</dbReference>
<name>A0A671UQ58_SPAAU</name>
<dbReference type="PROSITE" id="PS50084">
    <property type="entry name" value="KH_TYPE_1"/>
    <property type="match status" value="2"/>
</dbReference>
<dbReference type="InterPro" id="IPR047228">
    <property type="entry name" value="KH-I_MEX3_rpt1"/>
</dbReference>
<dbReference type="InterPro" id="IPR047226">
    <property type="entry name" value="KH-I_MEX3_rpt2"/>
</dbReference>
<dbReference type="InterPro" id="IPR004087">
    <property type="entry name" value="KH_dom"/>
</dbReference>
<reference evidence="14" key="1">
    <citation type="submission" date="2021-04" db="EMBL/GenBank/DDBJ databases">
        <authorList>
            <consortium name="Wellcome Sanger Institute Data Sharing"/>
        </authorList>
    </citation>
    <scope>NUCLEOTIDE SEQUENCE [LARGE SCALE GENOMIC DNA]</scope>
</reference>
<evidence type="ECO:0000256" key="11">
    <source>
        <dbReference type="PROSITE-ProRule" id="PRU00175"/>
    </source>
</evidence>
<dbReference type="InParanoid" id="A0A671UQ58"/>
<dbReference type="FunFam" id="3.30.1370.10:FF:000013">
    <property type="entry name" value="Mex-3 RNA-binding family member B"/>
    <property type="match status" value="1"/>
</dbReference>
<dbReference type="SUPFAM" id="SSF57850">
    <property type="entry name" value="RING/U-box"/>
    <property type="match status" value="1"/>
</dbReference>
<evidence type="ECO:0000313" key="15">
    <source>
        <dbReference type="Proteomes" id="UP000472265"/>
    </source>
</evidence>
<evidence type="ECO:0000256" key="1">
    <source>
        <dbReference type="ARBA" id="ARBA00004123"/>
    </source>
</evidence>
<dbReference type="PROSITE" id="PS50089">
    <property type="entry name" value="ZF_RING_2"/>
    <property type="match status" value="1"/>
</dbReference>
<feature type="region of interest" description="Disordered" evidence="12">
    <location>
        <begin position="560"/>
        <end position="579"/>
    </location>
</feature>
<dbReference type="Ensembl" id="ENSSAUT00010015629.1">
    <property type="protein sequence ID" value="ENSSAUP00010014725.1"/>
    <property type="gene ID" value="ENSSAUG00010006874.1"/>
</dbReference>
<dbReference type="InterPro" id="IPR001841">
    <property type="entry name" value="Znf_RING"/>
</dbReference>
<proteinExistence type="predicted"/>
<dbReference type="RefSeq" id="XP_030272511.1">
    <property type="nucleotide sequence ID" value="XM_030416651.1"/>
</dbReference>
<evidence type="ECO:0000256" key="8">
    <source>
        <dbReference type="ARBA" id="ARBA00022884"/>
    </source>
</evidence>
<feature type="region of interest" description="Disordered" evidence="12">
    <location>
        <begin position="81"/>
        <end position="111"/>
    </location>
</feature>
<comment type="subcellular location">
    <subcellularLocation>
        <location evidence="2">Cytoplasm</location>
    </subcellularLocation>
    <subcellularLocation>
        <location evidence="1">Nucleus</location>
    </subcellularLocation>
</comment>
<evidence type="ECO:0000256" key="9">
    <source>
        <dbReference type="ARBA" id="ARBA00023242"/>
    </source>
</evidence>
<dbReference type="Proteomes" id="UP000472265">
    <property type="component" value="Chromosome 5"/>
</dbReference>
<dbReference type="GO" id="GO:0005737">
    <property type="term" value="C:cytoplasm"/>
    <property type="evidence" value="ECO:0007669"/>
    <property type="project" value="UniProtKB-SubCell"/>
</dbReference>
<feature type="compositionally biased region" description="Low complexity" evidence="12">
    <location>
        <begin position="614"/>
        <end position="634"/>
    </location>
</feature>
<organism evidence="14 15">
    <name type="scientific">Sparus aurata</name>
    <name type="common">Gilthead sea bream</name>
    <dbReference type="NCBI Taxonomy" id="8175"/>
    <lineage>
        <taxon>Eukaryota</taxon>
        <taxon>Metazoa</taxon>
        <taxon>Chordata</taxon>
        <taxon>Craniata</taxon>
        <taxon>Vertebrata</taxon>
        <taxon>Euteleostomi</taxon>
        <taxon>Actinopterygii</taxon>
        <taxon>Neopterygii</taxon>
        <taxon>Teleostei</taxon>
        <taxon>Neoteleostei</taxon>
        <taxon>Acanthomorphata</taxon>
        <taxon>Eupercaria</taxon>
        <taxon>Spariformes</taxon>
        <taxon>Sparidae</taxon>
        <taxon>Sparus</taxon>
    </lineage>
</organism>
<dbReference type="GeneID" id="115581512"/>
<feature type="region of interest" description="Disordered" evidence="12">
    <location>
        <begin position="1"/>
        <end position="62"/>
    </location>
</feature>
<dbReference type="GeneTree" id="ENSGT00940000160013"/>
<dbReference type="GO" id="GO:0005634">
    <property type="term" value="C:nucleus"/>
    <property type="evidence" value="ECO:0007669"/>
    <property type="project" value="UniProtKB-SubCell"/>
</dbReference>
<dbReference type="InterPro" id="IPR004088">
    <property type="entry name" value="KH_dom_type_1"/>
</dbReference>
<evidence type="ECO:0000256" key="12">
    <source>
        <dbReference type="SAM" id="MobiDB-lite"/>
    </source>
</evidence>
<sequence length="700" mass="73159">MPSSTSLLEAEEGESEVPPPLVHAFAGMGLEEHHGTQSQTPEQADESLSFHHHHHHHHHHHLPAVPHFKLLGTVLDLKPLPLHRPPSGDEVNMTAAPEDEEPEVAADSSGCTGSSLLAQAHVHRHHPSGPGGSVMPSGMEPPHVETVLLYNGDERDDPAVGGSALPSASSMAMLPPGVYGETGYEAEPSLLSRRKSVNTTECVAVPSSEHVAEIVGRQGCKIKALRAKTNTYIKTPVRGEQPVFVVTGRKEDVAMAKREILSAAEHFSLIRASRNKTGPLSAVTGPGTPSLPGQTTIQVRVPYRVVGLVVGPKGATIKRIQQQTHTYIVTPSRDKEPVFEVTGMPENVDRARDEIEAHIALRTGTCGGVEAPGVDNNDFQFNGTDVSFDTAAAAAAAVGLGEAGWLHAGASSPGGGGGGSGGSLLPMGISGTQRINSNINSGVRMSSTYRNDSSSSLGSGSSSADSFHGSGNGNRPDFSPTCAFNANANNNNSNGGNANFWFGESLLPVGSEELVTLGGGSSSSGFDPLTISTAQAPHPGAQPQIWSPFVDHQPLQAFDARQSQTSQPGTPRLSPTFSGTEALEHPQAQRVLRGPLGSSGTLDAHRFPSYSSAFSSSSESTASSSSPPESSLSYRPGLGSAVRGQEICIHCMDNQVIAALVPCGHNLFCLDCATHICQGPDAVCPVCLSPVTQAIQLRNM</sequence>
<dbReference type="PANTHER" id="PTHR23285:SF8">
    <property type="entry name" value="RNA-BINDING E3 UBIQUITIN-PROTEIN LIGASE MEX3C"/>
    <property type="match status" value="1"/>
</dbReference>
<dbReference type="InterPro" id="IPR036612">
    <property type="entry name" value="KH_dom_type_1_sf"/>
</dbReference>
<protein>
    <submittedName>
        <fullName evidence="14">RNA-binding protein MEX3B-like</fullName>
    </submittedName>
</protein>
<evidence type="ECO:0000256" key="7">
    <source>
        <dbReference type="ARBA" id="ARBA00022833"/>
    </source>
</evidence>
<feature type="region of interest" description="Disordered" evidence="12">
    <location>
        <begin position="614"/>
        <end position="636"/>
    </location>
</feature>
<feature type="compositionally biased region" description="Polar residues" evidence="12">
    <location>
        <begin position="443"/>
        <end position="452"/>
    </location>
</feature>
<accession>A0A671UQ58</accession>
<evidence type="ECO:0000256" key="5">
    <source>
        <dbReference type="ARBA" id="ARBA00022737"/>
    </source>
</evidence>
<feature type="compositionally biased region" description="Low complexity" evidence="12">
    <location>
        <begin position="453"/>
        <end position="469"/>
    </location>
</feature>
<dbReference type="OMA" id="GLPCNPN"/>
<keyword evidence="7" id="KW-0862">Zinc</keyword>
<dbReference type="Pfam" id="PF00013">
    <property type="entry name" value="KH_1"/>
    <property type="match status" value="2"/>
</dbReference>
<keyword evidence="5" id="KW-0677">Repeat</keyword>
<dbReference type="GO" id="GO:0003723">
    <property type="term" value="F:RNA binding"/>
    <property type="evidence" value="ECO:0007669"/>
    <property type="project" value="UniProtKB-UniRule"/>
</dbReference>
<dbReference type="CDD" id="cd16518">
    <property type="entry name" value="RING-HC_MEX3"/>
    <property type="match status" value="1"/>
</dbReference>
<evidence type="ECO:0000256" key="6">
    <source>
        <dbReference type="ARBA" id="ARBA00022771"/>
    </source>
</evidence>
<keyword evidence="3" id="KW-0963">Cytoplasm</keyword>
<dbReference type="Gene3D" id="3.30.1370.10">
    <property type="entry name" value="K Homology domain, type 1"/>
    <property type="match status" value="2"/>
</dbReference>
<gene>
    <name evidence="14" type="primary">LOC115581512</name>
</gene>
<dbReference type="OrthoDB" id="427410at2759"/>